<feature type="region of interest" description="Disordered" evidence="1">
    <location>
        <begin position="164"/>
        <end position="219"/>
    </location>
</feature>
<sequence>MLRSTEKAKVQKKGRFTIIDLPPDEPSPSALFGSGLPLSPDEGRARRASDPFDLDDPSRTTRVKQKGRFTIIDLDPNTPSPERTLRKGFRDDTNVRPSSFSAASTPDRPRNATQKQPSAVSPPPPPPPIPSPPPPPTTVPSKPPQSTAPLTAVTDATTSDAALHHPTCCKHRSPLMRPRASSMPPPCTMLFPPHPSSDAAPPTSDAAPSTSSGNHASRPHTHIAIPLHQYKQQQTLLAKLVQENQEMRGMIEILQGQQEQIMSFAMSLKAALSPEAFRQDDGDDSGEASTSLASQDQGSPSAQ</sequence>
<evidence type="ECO:0000313" key="2">
    <source>
        <dbReference type="EMBL" id="KAF0692717.1"/>
    </source>
</evidence>
<feature type="compositionally biased region" description="Pro residues" evidence="1">
    <location>
        <begin position="120"/>
        <end position="143"/>
    </location>
</feature>
<dbReference type="OrthoDB" id="78004at2759"/>
<reference evidence="3 4" key="1">
    <citation type="submission" date="2019-03" db="EMBL/GenBank/DDBJ databases">
        <authorList>
            <person name="Gaulin E."/>
            <person name="Dumas B."/>
        </authorList>
    </citation>
    <scope>NUCLEOTIDE SEQUENCE [LARGE SCALE GENOMIC DNA]</scope>
    <source>
        <strain evidence="3">CBS 568.67</strain>
    </source>
</reference>
<accession>A0A485L600</accession>
<evidence type="ECO:0000256" key="1">
    <source>
        <dbReference type="SAM" id="MobiDB-lite"/>
    </source>
</evidence>
<evidence type="ECO:0000313" key="4">
    <source>
        <dbReference type="Proteomes" id="UP000332933"/>
    </source>
</evidence>
<proteinExistence type="predicted"/>
<organism evidence="3 4">
    <name type="scientific">Aphanomyces stellatus</name>
    <dbReference type="NCBI Taxonomy" id="120398"/>
    <lineage>
        <taxon>Eukaryota</taxon>
        <taxon>Sar</taxon>
        <taxon>Stramenopiles</taxon>
        <taxon>Oomycota</taxon>
        <taxon>Saprolegniomycetes</taxon>
        <taxon>Saprolegniales</taxon>
        <taxon>Verrucalvaceae</taxon>
        <taxon>Aphanomyces</taxon>
    </lineage>
</organism>
<dbReference type="EMBL" id="VJMH01005854">
    <property type="protein sequence ID" value="KAF0692717.1"/>
    <property type="molecule type" value="Genomic_DNA"/>
</dbReference>
<protein>
    <submittedName>
        <fullName evidence="3">Aste57867_16228 protein</fullName>
    </submittedName>
</protein>
<feature type="compositionally biased region" description="Low complexity" evidence="1">
    <location>
        <begin position="196"/>
        <end position="212"/>
    </location>
</feature>
<reference evidence="2" key="2">
    <citation type="submission" date="2019-06" db="EMBL/GenBank/DDBJ databases">
        <title>Genomics analysis of Aphanomyces spp. identifies a new class of oomycete effector associated with host adaptation.</title>
        <authorList>
            <person name="Gaulin E."/>
        </authorList>
    </citation>
    <scope>NUCLEOTIDE SEQUENCE</scope>
    <source>
        <strain evidence="2">CBS 578.67</strain>
    </source>
</reference>
<name>A0A485L600_9STRA</name>
<feature type="compositionally biased region" description="Basic and acidic residues" evidence="1">
    <location>
        <begin position="83"/>
        <end position="94"/>
    </location>
</feature>
<dbReference type="AlphaFoldDB" id="A0A485L600"/>
<feature type="region of interest" description="Disordered" evidence="1">
    <location>
        <begin position="1"/>
        <end position="150"/>
    </location>
</feature>
<feature type="compositionally biased region" description="Polar residues" evidence="1">
    <location>
        <begin position="95"/>
        <end position="104"/>
    </location>
</feature>
<dbReference type="Proteomes" id="UP000332933">
    <property type="component" value="Unassembled WGS sequence"/>
</dbReference>
<dbReference type="EMBL" id="CAADRA010005875">
    <property type="protein sequence ID" value="VFT93006.1"/>
    <property type="molecule type" value="Genomic_DNA"/>
</dbReference>
<feature type="compositionally biased region" description="Basic and acidic residues" evidence="1">
    <location>
        <begin position="41"/>
        <end position="50"/>
    </location>
</feature>
<evidence type="ECO:0000313" key="3">
    <source>
        <dbReference type="EMBL" id="VFT93006.1"/>
    </source>
</evidence>
<feature type="compositionally biased region" description="Pro residues" evidence="1">
    <location>
        <begin position="183"/>
        <end position="195"/>
    </location>
</feature>
<keyword evidence="4" id="KW-1185">Reference proteome</keyword>
<feature type="region of interest" description="Disordered" evidence="1">
    <location>
        <begin position="275"/>
        <end position="303"/>
    </location>
</feature>
<gene>
    <name evidence="3" type="primary">Aste57867_16228</name>
    <name evidence="2" type="ORF">As57867_016171</name>
    <name evidence="3" type="ORF">ASTE57867_16228</name>
</gene>
<feature type="compositionally biased region" description="Polar residues" evidence="1">
    <location>
        <begin position="287"/>
        <end position="303"/>
    </location>
</feature>